<protein>
    <submittedName>
        <fullName evidence="2">Uncharacterized protein</fullName>
    </submittedName>
</protein>
<keyword evidence="3" id="KW-1185">Reference proteome</keyword>
<accession>A0ABN2CHA2</accession>
<comment type="caution">
    <text evidence="2">The sequence shown here is derived from an EMBL/GenBank/DDBJ whole genome shotgun (WGS) entry which is preliminary data.</text>
</comment>
<evidence type="ECO:0000313" key="3">
    <source>
        <dbReference type="Proteomes" id="UP001501791"/>
    </source>
</evidence>
<evidence type="ECO:0000313" key="2">
    <source>
        <dbReference type="EMBL" id="GAA1558564.1"/>
    </source>
</evidence>
<dbReference type="RefSeq" id="WP_346037062.1">
    <property type="nucleotide sequence ID" value="NZ_BAAALY010000016.1"/>
</dbReference>
<reference evidence="2 3" key="1">
    <citation type="journal article" date="2019" name="Int. J. Syst. Evol. Microbiol.">
        <title>The Global Catalogue of Microorganisms (GCM) 10K type strain sequencing project: providing services to taxonomists for standard genome sequencing and annotation.</title>
        <authorList>
            <consortium name="The Broad Institute Genomics Platform"/>
            <consortium name="The Broad Institute Genome Sequencing Center for Infectious Disease"/>
            <person name="Wu L."/>
            <person name="Ma J."/>
        </authorList>
    </citation>
    <scope>NUCLEOTIDE SEQUENCE [LARGE SCALE GENOMIC DNA]</scope>
    <source>
        <strain evidence="2 3">JCM 13319</strain>
    </source>
</reference>
<dbReference type="EMBL" id="BAAALY010000016">
    <property type="protein sequence ID" value="GAA1558564.1"/>
    <property type="molecule type" value="Genomic_DNA"/>
</dbReference>
<organism evidence="2 3">
    <name type="scientific">Brevibacterium picturae</name>
    <dbReference type="NCBI Taxonomy" id="260553"/>
    <lineage>
        <taxon>Bacteria</taxon>
        <taxon>Bacillati</taxon>
        <taxon>Actinomycetota</taxon>
        <taxon>Actinomycetes</taxon>
        <taxon>Micrococcales</taxon>
        <taxon>Brevibacteriaceae</taxon>
        <taxon>Brevibacterium</taxon>
    </lineage>
</organism>
<evidence type="ECO:0000256" key="1">
    <source>
        <dbReference type="SAM" id="MobiDB-lite"/>
    </source>
</evidence>
<sequence length="85" mass="8993">MNAATYTYPARPTPQAHEQQQTACLALARDLDVTRSYNGEAGDPSELTRLLADVAAGKFSAPGDRATGASRADNPGRPARPGRPR</sequence>
<proteinExistence type="predicted"/>
<dbReference type="Proteomes" id="UP001501791">
    <property type="component" value="Unassembled WGS sequence"/>
</dbReference>
<feature type="region of interest" description="Disordered" evidence="1">
    <location>
        <begin position="60"/>
        <end position="85"/>
    </location>
</feature>
<gene>
    <name evidence="2" type="ORF">GCM10009691_35780</name>
</gene>
<name>A0ABN2CHA2_9MICO</name>